<dbReference type="AlphaFoldDB" id="A0A077QX86"/>
<proteinExistence type="predicted"/>
<protein>
    <submittedName>
        <fullName evidence="2">Uncharacterized protein</fullName>
    </submittedName>
</protein>
<evidence type="ECO:0000256" key="1">
    <source>
        <dbReference type="SAM" id="MobiDB-lite"/>
    </source>
</evidence>
<evidence type="ECO:0000313" key="2">
    <source>
        <dbReference type="EMBL" id="CDI51101.1"/>
    </source>
</evidence>
<accession>A0A077QX86</accession>
<name>A0A077QX86_9BASI</name>
<sequence>MAHNSLSSVPCDHPHEGNAMPLSDESARGAPRFLHEMWGTAGPSRSQSRRPRFDNLSQAYAIAQSCEHIASMEDHHGYESLAVIGRRSEVVRDIISSSVTRALSSSQGIKGNVLLIATRQAARGRGLADKLVDVLGRFCDRPPDAWVVPVSMDELDSPETLPRWIAGSAFLLPVCTGSETSWLCAVGTERTINPTPPGVAERHAKVQWYDQFVRPGRMHPDICYDCAMIRYYALSRLSQVASQEIVKQVLA</sequence>
<reference evidence="2" key="1">
    <citation type="journal article" date="2014" name="Genome Biol. Evol.">
        <title>Gene Loss Rather Than Gene Gain Is Associated with a Host Jump from Monocots to Dicots in the Smut Fungus Melanopsichium pennsylvanicum.</title>
        <authorList>
            <person name="Sharma R."/>
            <person name="Mishra B."/>
            <person name="Runge F."/>
            <person name="Thines M."/>
        </authorList>
    </citation>
    <scope>NUCLEOTIDE SEQUENCE</scope>
    <source>
        <strain evidence="2">4</strain>
    </source>
</reference>
<dbReference type="EMBL" id="HG529494">
    <property type="protein sequence ID" value="CDI51101.1"/>
    <property type="molecule type" value="Genomic_DNA"/>
</dbReference>
<organism evidence="2">
    <name type="scientific">Melanopsichium pennsylvanicum 4</name>
    <dbReference type="NCBI Taxonomy" id="1398559"/>
    <lineage>
        <taxon>Eukaryota</taxon>
        <taxon>Fungi</taxon>
        <taxon>Dikarya</taxon>
        <taxon>Basidiomycota</taxon>
        <taxon>Ustilaginomycotina</taxon>
        <taxon>Ustilaginomycetes</taxon>
        <taxon>Ustilaginales</taxon>
        <taxon>Ustilaginaceae</taxon>
        <taxon>Melanopsichium</taxon>
    </lineage>
</organism>
<feature type="region of interest" description="Disordered" evidence="1">
    <location>
        <begin position="1"/>
        <end position="26"/>
    </location>
</feature>